<dbReference type="Proteomes" id="UP000740754">
    <property type="component" value="Unassembled WGS sequence"/>
</dbReference>
<evidence type="ECO:0000256" key="2">
    <source>
        <dbReference type="ARBA" id="ARBA00021549"/>
    </source>
</evidence>
<organism evidence="13 14">
    <name type="scientific">Marichromatium bheemlicum</name>
    <dbReference type="NCBI Taxonomy" id="365339"/>
    <lineage>
        <taxon>Bacteria</taxon>
        <taxon>Pseudomonadati</taxon>
        <taxon>Pseudomonadota</taxon>
        <taxon>Gammaproteobacteria</taxon>
        <taxon>Chromatiales</taxon>
        <taxon>Chromatiaceae</taxon>
        <taxon>Marichromatium</taxon>
    </lineage>
</organism>
<keyword evidence="8 11" id="KW-0472">Membrane</keyword>
<evidence type="ECO:0000256" key="5">
    <source>
        <dbReference type="ARBA" id="ARBA00022519"/>
    </source>
</evidence>
<evidence type="ECO:0000256" key="9">
    <source>
        <dbReference type="ARBA" id="ARBA00025772"/>
    </source>
</evidence>
<keyword evidence="6 11" id="KW-0812">Transmembrane</keyword>
<proteinExistence type="inferred from homology"/>
<evidence type="ECO:0000313" key="13">
    <source>
        <dbReference type="EMBL" id="NKN31667.1"/>
    </source>
</evidence>
<evidence type="ECO:0000259" key="12">
    <source>
        <dbReference type="Pfam" id="PF12019"/>
    </source>
</evidence>
<dbReference type="SUPFAM" id="SSF54523">
    <property type="entry name" value="Pili subunits"/>
    <property type="match status" value="1"/>
</dbReference>
<sequence>MTTPHRLRGVTLVELMVTLSIAVILLTIAVPSFQHLVFDARRASLTNTLAGSLQQARAEAMGRGQSMVVCAVDDSDADTPRCVDTTDWSNGWMVFACATQPCTDIGSDDTLLRVVRPGPGKVAASIKGPVTFEAPLGEIATTTEITFTISTAAHCKRTLTIKRNGHLSKDRGRDCYD</sequence>
<keyword evidence="5" id="KW-0997">Cell inner membrane</keyword>
<dbReference type="Pfam" id="PF12019">
    <property type="entry name" value="GspH"/>
    <property type="match status" value="1"/>
</dbReference>
<comment type="similarity">
    <text evidence="9">Belongs to the GSP H family.</text>
</comment>
<keyword evidence="7 11" id="KW-1133">Transmembrane helix</keyword>
<feature type="domain" description="General secretion pathway GspH" evidence="12">
    <location>
        <begin position="46"/>
        <end position="165"/>
    </location>
</feature>
<evidence type="ECO:0000256" key="4">
    <source>
        <dbReference type="ARBA" id="ARBA00022481"/>
    </source>
</evidence>
<dbReference type="PROSITE" id="PS00409">
    <property type="entry name" value="PROKAR_NTER_METHYL"/>
    <property type="match status" value="1"/>
</dbReference>
<dbReference type="EMBL" id="JAAXKX010000001">
    <property type="protein sequence ID" value="NKN31667.1"/>
    <property type="molecule type" value="Genomic_DNA"/>
</dbReference>
<gene>
    <name evidence="13" type="ORF">HF203_00290</name>
</gene>
<protein>
    <recommendedName>
        <fullName evidence="2">Type II secretion system protein H</fullName>
    </recommendedName>
    <alternativeName>
        <fullName evidence="10">General secretion pathway protein H</fullName>
    </alternativeName>
</protein>
<evidence type="ECO:0000256" key="10">
    <source>
        <dbReference type="ARBA" id="ARBA00030775"/>
    </source>
</evidence>
<comment type="subcellular location">
    <subcellularLocation>
        <location evidence="1">Cell inner membrane</location>
        <topology evidence="1">Single-pass membrane protein</topology>
    </subcellularLocation>
</comment>
<evidence type="ECO:0000256" key="11">
    <source>
        <dbReference type="SAM" id="Phobius"/>
    </source>
</evidence>
<keyword evidence="4" id="KW-0488">Methylation</keyword>
<dbReference type="Pfam" id="PF07963">
    <property type="entry name" value="N_methyl"/>
    <property type="match status" value="1"/>
</dbReference>
<keyword evidence="14" id="KW-1185">Reference proteome</keyword>
<evidence type="ECO:0000256" key="3">
    <source>
        <dbReference type="ARBA" id="ARBA00022475"/>
    </source>
</evidence>
<reference evidence="13 14" key="1">
    <citation type="submission" date="2020-04" db="EMBL/GenBank/DDBJ databases">
        <title>Draft Whole-Genome sequence of Marichromatium bheemlicum DSM 18632, type strain.</title>
        <authorList>
            <person name="Kyndt J.A."/>
            <person name="Meyer T.E."/>
        </authorList>
    </citation>
    <scope>NUCLEOTIDE SEQUENCE [LARGE SCALE GENOMIC DNA]</scope>
    <source>
        <strain evidence="13 14">DSM 18632</strain>
    </source>
</reference>
<comment type="caution">
    <text evidence="13">The sequence shown here is derived from an EMBL/GenBank/DDBJ whole genome shotgun (WGS) entry which is preliminary data.</text>
</comment>
<evidence type="ECO:0000256" key="7">
    <source>
        <dbReference type="ARBA" id="ARBA00022989"/>
    </source>
</evidence>
<dbReference type="InterPro" id="IPR012902">
    <property type="entry name" value="N_methyl_site"/>
</dbReference>
<evidence type="ECO:0000313" key="14">
    <source>
        <dbReference type="Proteomes" id="UP000740754"/>
    </source>
</evidence>
<keyword evidence="3" id="KW-1003">Cell membrane</keyword>
<evidence type="ECO:0000256" key="1">
    <source>
        <dbReference type="ARBA" id="ARBA00004377"/>
    </source>
</evidence>
<evidence type="ECO:0000256" key="6">
    <source>
        <dbReference type="ARBA" id="ARBA00022692"/>
    </source>
</evidence>
<dbReference type="Gene3D" id="3.55.40.10">
    <property type="entry name" value="minor pseudopilin epsh domain"/>
    <property type="match status" value="1"/>
</dbReference>
<feature type="transmembrane region" description="Helical" evidence="11">
    <location>
        <begin position="12"/>
        <end position="33"/>
    </location>
</feature>
<dbReference type="InterPro" id="IPR022346">
    <property type="entry name" value="T2SS_GspH"/>
</dbReference>
<dbReference type="InterPro" id="IPR045584">
    <property type="entry name" value="Pilin-like"/>
</dbReference>
<dbReference type="RefSeq" id="WP_168665885.1">
    <property type="nucleotide sequence ID" value="NZ_JAAXKX010000001.1"/>
</dbReference>
<dbReference type="NCBIfam" id="TIGR02532">
    <property type="entry name" value="IV_pilin_GFxxxE"/>
    <property type="match status" value="1"/>
</dbReference>
<accession>A0ABX1I345</accession>
<name>A0ABX1I345_9GAMM</name>
<evidence type="ECO:0000256" key="8">
    <source>
        <dbReference type="ARBA" id="ARBA00023136"/>
    </source>
</evidence>